<dbReference type="PANTHER" id="PTHR33639">
    <property type="entry name" value="THIOL-DISULFIDE OXIDOREDUCTASE DCC"/>
    <property type="match status" value="1"/>
</dbReference>
<dbReference type="AlphaFoldDB" id="A0A5D4XFN3"/>
<dbReference type="EMBL" id="VTFT01000003">
    <property type="protein sequence ID" value="TYT23044.1"/>
    <property type="molecule type" value="Genomic_DNA"/>
</dbReference>
<dbReference type="GO" id="GO:0015035">
    <property type="term" value="F:protein-disulfide reductase activity"/>
    <property type="evidence" value="ECO:0007669"/>
    <property type="project" value="InterPro"/>
</dbReference>
<feature type="region of interest" description="Disordered" evidence="1">
    <location>
        <begin position="1"/>
        <end position="75"/>
    </location>
</feature>
<organism evidence="2 3">
    <name type="scientific">Luteimonas viscosa</name>
    <dbReference type="NCBI Taxonomy" id="1132694"/>
    <lineage>
        <taxon>Bacteria</taxon>
        <taxon>Pseudomonadati</taxon>
        <taxon>Pseudomonadota</taxon>
        <taxon>Gammaproteobacteria</taxon>
        <taxon>Lysobacterales</taxon>
        <taxon>Lysobacteraceae</taxon>
        <taxon>Luteimonas</taxon>
    </lineage>
</organism>
<dbReference type="OrthoDB" id="9785438at2"/>
<feature type="region of interest" description="Disordered" evidence="1">
    <location>
        <begin position="278"/>
        <end position="299"/>
    </location>
</feature>
<comment type="caution">
    <text evidence="2">The sequence shown here is derived from an EMBL/GenBank/DDBJ whole genome shotgun (WGS) entry which is preliminary data.</text>
</comment>
<dbReference type="InterPro" id="IPR052927">
    <property type="entry name" value="DCC_oxidoreductase"/>
</dbReference>
<evidence type="ECO:0000313" key="2">
    <source>
        <dbReference type="EMBL" id="TYT23044.1"/>
    </source>
</evidence>
<accession>A0A5D4XFN3</accession>
<dbReference type="PANTHER" id="PTHR33639:SF2">
    <property type="entry name" value="DUF393 DOMAIN-CONTAINING PROTEIN"/>
    <property type="match status" value="1"/>
</dbReference>
<reference evidence="2 3" key="1">
    <citation type="submission" date="2019-08" db="EMBL/GenBank/DDBJ databases">
        <title>Luteimonas viscosus sp. nov., isolated from soil of a sunflower field.</title>
        <authorList>
            <person name="Jianli Z."/>
            <person name="Ying Z."/>
        </authorList>
    </citation>
    <scope>NUCLEOTIDE SEQUENCE [LARGE SCALE GENOMIC DNA]</scope>
    <source>
        <strain evidence="2 3">XBU10</strain>
    </source>
</reference>
<keyword evidence="3" id="KW-1185">Reference proteome</keyword>
<feature type="compositionally biased region" description="Basic and acidic residues" evidence="1">
    <location>
        <begin position="23"/>
        <end position="36"/>
    </location>
</feature>
<name>A0A5D4XFN3_9GAMM</name>
<sequence length="299" mass="32551">MDRPPAEGRPRGGHQRRVFRGRGGRDLEAGFRRAEDGVAAVVEGRPDARTPGPAAVPLRPARQRRRDLVDRGRRPAAGRAAVAGIAVRRRALPRVRRRRPLPVRGRCIAAGGRPDRPLPGLAGAGVSSRPRVAPEDGNDGAVRDAGAGIIVFDGVCALCNGWVDFLLVHDRRGRYRFAAMQSPAGRRLLDAHGLDPDDPVSFLLVDGQGSHTDTDAIVRVLSGLDGVWRFASLARWIPRALRDPLYRLAARHRYRWFGRRDACRLPDPAQAHRFLVEQGDVPGGPPVRTDARSLTGTGA</sequence>
<evidence type="ECO:0000256" key="1">
    <source>
        <dbReference type="SAM" id="MobiDB-lite"/>
    </source>
</evidence>
<feature type="compositionally biased region" description="Basic and acidic residues" evidence="1">
    <location>
        <begin position="1"/>
        <end position="10"/>
    </location>
</feature>
<dbReference type="Pfam" id="PF04134">
    <property type="entry name" value="DCC1-like"/>
    <property type="match status" value="1"/>
</dbReference>
<evidence type="ECO:0000313" key="3">
    <source>
        <dbReference type="Proteomes" id="UP000324973"/>
    </source>
</evidence>
<protein>
    <submittedName>
        <fullName evidence="2">Thiol-disulfide oxidoreductase DCC family protein</fullName>
    </submittedName>
</protein>
<dbReference type="InterPro" id="IPR007263">
    <property type="entry name" value="DCC1-like"/>
</dbReference>
<gene>
    <name evidence="2" type="ORF">FZO89_17515</name>
</gene>
<dbReference type="Proteomes" id="UP000324973">
    <property type="component" value="Unassembled WGS sequence"/>
</dbReference>
<feature type="compositionally biased region" description="Basic residues" evidence="1">
    <location>
        <begin position="11"/>
        <end position="22"/>
    </location>
</feature>
<proteinExistence type="predicted"/>
<feature type="region of interest" description="Disordered" evidence="1">
    <location>
        <begin position="106"/>
        <end position="139"/>
    </location>
</feature>